<name>A0A3E1Q764_9FLAO</name>
<dbReference type="EMBL" id="QVID01000002">
    <property type="protein sequence ID" value="RFN57971.1"/>
    <property type="molecule type" value="Genomic_DNA"/>
</dbReference>
<evidence type="ECO:0000256" key="6">
    <source>
        <dbReference type="ARBA" id="ARBA00023136"/>
    </source>
</evidence>
<dbReference type="InterPro" id="IPR018011">
    <property type="entry name" value="Carb_sulfotrans_8-10"/>
</dbReference>
<evidence type="ECO:0000313" key="9">
    <source>
        <dbReference type="Proteomes" id="UP000261082"/>
    </source>
</evidence>
<evidence type="ECO:0000313" key="8">
    <source>
        <dbReference type="EMBL" id="RFN57971.1"/>
    </source>
</evidence>
<keyword evidence="2" id="KW-0808">Transferase</keyword>
<evidence type="ECO:0000256" key="2">
    <source>
        <dbReference type="ARBA" id="ARBA00022679"/>
    </source>
</evidence>
<keyword evidence="5" id="KW-0333">Golgi apparatus</keyword>
<dbReference type="PANTHER" id="PTHR12137:SF54">
    <property type="entry name" value="CARBOHYDRATE SULFOTRANSFERASE"/>
    <property type="match status" value="1"/>
</dbReference>
<accession>A0A3E1Q764</accession>
<organism evidence="8 9">
    <name type="scientific">Marixanthomonas ophiurae</name>
    <dbReference type="NCBI Taxonomy" id="387659"/>
    <lineage>
        <taxon>Bacteria</taxon>
        <taxon>Pseudomonadati</taxon>
        <taxon>Bacteroidota</taxon>
        <taxon>Flavobacteriia</taxon>
        <taxon>Flavobacteriales</taxon>
        <taxon>Flavobacteriaceae</taxon>
        <taxon>Marixanthomonas</taxon>
    </lineage>
</organism>
<reference evidence="8 9" key="1">
    <citation type="journal article" date="2007" name="Int. J. Syst. Evol. Microbiol.">
        <title>Marixanthomonas ophiurae gen. nov., sp. nov., a marine bacterium of the family Flavobacteriaceae isolated from a deep-sea brittle star.</title>
        <authorList>
            <person name="Romanenko L.A."/>
            <person name="Uchino M."/>
            <person name="Frolova G.M."/>
            <person name="Mikhailov V.V."/>
        </authorList>
    </citation>
    <scope>NUCLEOTIDE SEQUENCE [LARGE SCALE GENOMIC DNA]</scope>
    <source>
        <strain evidence="8 9">KMM 3046</strain>
    </source>
</reference>
<comment type="subcellular location">
    <subcellularLocation>
        <location evidence="1">Golgi apparatus membrane</location>
        <topology evidence="1">Single-pass type II membrane protein</topology>
    </subcellularLocation>
</comment>
<dbReference type="Gene3D" id="3.40.50.300">
    <property type="entry name" value="P-loop containing nucleotide triphosphate hydrolases"/>
    <property type="match status" value="1"/>
</dbReference>
<gene>
    <name evidence="8" type="ORF">DZ858_12065</name>
</gene>
<comment type="caution">
    <text evidence="8">The sequence shown here is derived from an EMBL/GenBank/DDBJ whole genome shotgun (WGS) entry which is preliminary data.</text>
</comment>
<dbReference type="GO" id="GO:0016051">
    <property type="term" value="P:carbohydrate biosynthetic process"/>
    <property type="evidence" value="ECO:0007669"/>
    <property type="project" value="InterPro"/>
</dbReference>
<dbReference type="GO" id="GO:0016020">
    <property type="term" value="C:membrane"/>
    <property type="evidence" value="ECO:0007669"/>
    <property type="project" value="InterPro"/>
</dbReference>
<evidence type="ECO:0000256" key="4">
    <source>
        <dbReference type="ARBA" id="ARBA00022989"/>
    </source>
</evidence>
<keyword evidence="4" id="KW-1133">Transmembrane helix</keyword>
<dbReference type="InterPro" id="IPR005331">
    <property type="entry name" value="Sulfotransferase"/>
</dbReference>
<evidence type="ECO:0000256" key="1">
    <source>
        <dbReference type="ARBA" id="ARBA00004323"/>
    </source>
</evidence>
<evidence type="ECO:0000256" key="7">
    <source>
        <dbReference type="ARBA" id="ARBA00023180"/>
    </source>
</evidence>
<keyword evidence="7" id="KW-0325">Glycoprotein</keyword>
<dbReference type="GO" id="GO:0008146">
    <property type="term" value="F:sulfotransferase activity"/>
    <property type="evidence" value="ECO:0007669"/>
    <property type="project" value="InterPro"/>
</dbReference>
<keyword evidence="6" id="KW-0472">Membrane</keyword>
<sequence length="234" mass="27667">MILPEHKALFVHVPKAAGQSVENFLLQSLNKDRKADGPDYLLRPNNNPAKGPKRLAHLTALDYVKYEYLSPKEFDDYFKFSIVRNPWSRMVSFYKFRGFSNLTSFNTFVSKYLPKYFEDEHWFFRPQTDFIFNEEDKLVVDFMGRLEQLDTDFSKIAQQLSVPFTKLPKSNHSIEKGLISRKSYNLIRKHPGIIKYISSSPKNNKKYKEMYNDTSRKIVENLYQKDIELLGYTF</sequence>
<evidence type="ECO:0000256" key="5">
    <source>
        <dbReference type="ARBA" id="ARBA00023034"/>
    </source>
</evidence>
<evidence type="ECO:0000256" key="3">
    <source>
        <dbReference type="ARBA" id="ARBA00022692"/>
    </source>
</evidence>
<protein>
    <recommendedName>
        <fullName evidence="10">Sulfotransferase family protein</fullName>
    </recommendedName>
</protein>
<dbReference type="Proteomes" id="UP000261082">
    <property type="component" value="Unassembled WGS sequence"/>
</dbReference>
<dbReference type="OrthoDB" id="288532at2"/>
<proteinExistence type="predicted"/>
<keyword evidence="9" id="KW-1185">Reference proteome</keyword>
<dbReference type="Pfam" id="PF03567">
    <property type="entry name" value="Sulfotransfer_2"/>
    <property type="match status" value="1"/>
</dbReference>
<dbReference type="SUPFAM" id="SSF52540">
    <property type="entry name" value="P-loop containing nucleoside triphosphate hydrolases"/>
    <property type="match status" value="1"/>
</dbReference>
<dbReference type="AlphaFoldDB" id="A0A3E1Q764"/>
<dbReference type="RefSeq" id="WP_117159920.1">
    <property type="nucleotide sequence ID" value="NZ_QVID01000002.1"/>
</dbReference>
<evidence type="ECO:0008006" key="10">
    <source>
        <dbReference type="Google" id="ProtNLM"/>
    </source>
</evidence>
<keyword evidence="3" id="KW-0812">Transmembrane</keyword>
<dbReference type="PANTHER" id="PTHR12137">
    <property type="entry name" value="CARBOHYDRATE SULFOTRANSFERASE"/>
    <property type="match status" value="1"/>
</dbReference>
<dbReference type="InterPro" id="IPR027417">
    <property type="entry name" value="P-loop_NTPase"/>
</dbReference>